<dbReference type="EMBL" id="CP006911">
    <property type="protein sequence ID" value="ALE02092.1"/>
    <property type="molecule type" value="Genomic_DNA"/>
</dbReference>
<gene>
    <name evidence="3" type="ORF">W908_05790</name>
</gene>
<dbReference type="OrthoDB" id="1495425at2"/>
<feature type="transmembrane region" description="Helical" evidence="1">
    <location>
        <begin position="25"/>
        <end position="46"/>
    </location>
</feature>
<evidence type="ECO:0000259" key="2">
    <source>
        <dbReference type="Pfam" id="PF14342"/>
    </source>
</evidence>
<feature type="domain" description="DUF4396" evidence="2">
    <location>
        <begin position="17"/>
        <end position="143"/>
    </location>
</feature>
<accession>A0A0M4M330</accession>
<dbReference type="InterPro" id="IPR025509">
    <property type="entry name" value="DUF4396"/>
</dbReference>
<dbReference type="RefSeq" id="WP_020025073.1">
    <property type="nucleotide sequence ID" value="NZ_CP006911.1"/>
</dbReference>
<keyword evidence="1" id="KW-0472">Membrane</keyword>
<evidence type="ECO:0000256" key="1">
    <source>
        <dbReference type="SAM" id="Phobius"/>
    </source>
</evidence>
<protein>
    <recommendedName>
        <fullName evidence="2">DUF4396 domain-containing protein</fullName>
    </recommendedName>
</protein>
<reference evidence="3 4" key="1">
    <citation type="journal article" date="2015" name="Genome Announc.">
        <title>Genome Sequence of 'Candidatus Thioglobus singularis' Strain PS1, a Mixotroph from the SUP05 Clade of Marine Gammaproteobacteria.</title>
        <authorList>
            <person name="Marshall K.T."/>
            <person name="Morris R.M."/>
        </authorList>
    </citation>
    <scope>NUCLEOTIDE SEQUENCE [LARGE SCALE GENOMIC DNA]</scope>
    <source>
        <strain evidence="3 4">PS1</strain>
    </source>
</reference>
<dbReference type="STRING" id="1125411.W908_05790"/>
<dbReference type="PATRIC" id="fig|1125411.7.peg.1142"/>
<name>A0A0M4M330_9GAMM</name>
<feature type="transmembrane region" description="Helical" evidence="1">
    <location>
        <begin position="52"/>
        <end position="76"/>
    </location>
</feature>
<dbReference type="Pfam" id="PF14342">
    <property type="entry name" value="DUF4396"/>
    <property type="match status" value="1"/>
</dbReference>
<dbReference type="AlphaFoldDB" id="A0A0M4M330"/>
<organism evidence="3 4">
    <name type="scientific">Candidatus Pseudothioglobus singularis PS1</name>
    <dbReference type="NCBI Taxonomy" id="1125411"/>
    <lineage>
        <taxon>Bacteria</taxon>
        <taxon>Pseudomonadati</taxon>
        <taxon>Pseudomonadota</taxon>
        <taxon>Gammaproteobacteria</taxon>
        <taxon>Candidatus Pseudothioglobaceae</taxon>
        <taxon>Candidatus Pseudothioglobus</taxon>
    </lineage>
</organism>
<sequence length="148" mass="16888">MQFIPAINDGFWLCKHTWKRSRLNTFWCLLGCSIGDFGTIFTFQMIEHSWSVWMVMTLAIMNGLLTSIALETIILSKQMAIKLAFKTAIGMSFISMIAMEFAMNLTDVLLTGGAVLTWWVIPFMLLAGFATPLPYNYWRLKKYGIACH</sequence>
<dbReference type="Proteomes" id="UP000068905">
    <property type="component" value="Chromosome"/>
</dbReference>
<keyword evidence="1" id="KW-1133">Transmembrane helix</keyword>
<dbReference type="KEGG" id="tsn:W908_05790"/>
<feature type="transmembrane region" description="Helical" evidence="1">
    <location>
        <begin position="83"/>
        <end position="103"/>
    </location>
</feature>
<keyword evidence="4" id="KW-1185">Reference proteome</keyword>
<evidence type="ECO:0000313" key="4">
    <source>
        <dbReference type="Proteomes" id="UP000068905"/>
    </source>
</evidence>
<keyword evidence="1" id="KW-0812">Transmembrane</keyword>
<feature type="transmembrane region" description="Helical" evidence="1">
    <location>
        <begin position="115"/>
        <end position="135"/>
    </location>
</feature>
<evidence type="ECO:0000313" key="3">
    <source>
        <dbReference type="EMBL" id="ALE02092.1"/>
    </source>
</evidence>
<proteinExistence type="predicted"/>